<evidence type="ECO:0000313" key="7">
    <source>
        <dbReference type="EMBL" id="ADK85423.1"/>
    </source>
</evidence>
<dbReference type="EMBL" id="CP002085">
    <property type="protein sequence ID" value="ADK85423.1"/>
    <property type="molecule type" value="Genomic_DNA"/>
</dbReference>
<dbReference type="Proteomes" id="UP000009047">
    <property type="component" value="Chromosome"/>
</dbReference>
<dbReference type="STRING" id="644282.Deba_2058"/>
<dbReference type="Pfam" id="PF02653">
    <property type="entry name" value="BPD_transp_2"/>
    <property type="match status" value="1"/>
</dbReference>
<dbReference type="AlphaFoldDB" id="E1QIA6"/>
<organism evidence="7 8">
    <name type="scientific">Desulfarculus baarsii (strain ATCC 33931 / DSM 2075 / LMG 7858 / VKM B-1802 / 2st14)</name>
    <dbReference type="NCBI Taxonomy" id="644282"/>
    <lineage>
        <taxon>Bacteria</taxon>
        <taxon>Pseudomonadati</taxon>
        <taxon>Thermodesulfobacteriota</taxon>
        <taxon>Desulfarculia</taxon>
        <taxon>Desulfarculales</taxon>
        <taxon>Desulfarculaceae</taxon>
        <taxon>Desulfarculus</taxon>
    </lineage>
</organism>
<keyword evidence="3 6" id="KW-0812">Transmembrane</keyword>
<dbReference type="GO" id="GO:0005886">
    <property type="term" value="C:plasma membrane"/>
    <property type="evidence" value="ECO:0007669"/>
    <property type="project" value="UniProtKB-SubCell"/>
</dbReference>
<keyword evidence="2" id="KW-1003">Cell membrane</keyword>
<sequence>MNRRFAWLGAALAGGGLALLPLAGPGYHLALLTDIFFWVGMASCWNLACGNTGYIDFGSAAYAGLGAYAAGICLGSGAPLILALALAALIPALAALAVGLPTLRLRGAYFAIATLALAEALKQICQQWEGLTGGAMGLTVAVRLDDLDYYYAYLSIACLVLATCAMVRGGRLGLALRALRGDEAVAARIGVNTLAAKMTVYCLAATLIGLLGGVQATRISYFTPADAFNVHITIKMIIMSLLGGLGSLWGPALGAAALQTLEDYLGAEFLDFYLALVGAVIVAVIIFLPRGLVGGLGRGGRR</sequence>
<evidence type="ECO:0000256" key="1">
    <source>
        <dbReference type="ARBA" id="ARBA00004651"/>
    </source>
</evidence>
<dbReference type="InterPro" id="IPR001851">
    <property type="entry name" value="ABC_transp_permease"/>
</dbReference>
<keyword evidence="8" id="KW-1185">Reference proteome</keyword>
<feature type="transmembrane region" description="Helical" evidence="6">
    <location>
        <begin position="232"/>
        <end position="252"/>
    </location>
</feature>
<evidence type="ECO:0000256" key="4">
    <source>
        <dbReference type="ARBA" id="ARBA00022989"/>
    </source>
</evidence>
<evidence type="ECO:0000256" key="3">
    <source>
        <dbReference type="ARBA" id="ARBA00022692"/>
    </source>
</evidence>
<dbReference type="HOGENOM" id="CLU_031365_2_0_7"/>
<evidence type="ECO:0000256" key="2">
    <source>
        <dbReference type="ARBA" id="ARBA00022475"/>
    </source>
</evidence>
<dbReference type="eggNOG" id="COG4177">
    <property type="taxonomic scope" value="Bacteria"/>
</dbReference>
<reference evidence="7 8" key="1">
    <citation type="journal article" date="2010" name="Stand. Genomic Sci.">
        <title>Complete genome sequence of Desulfarculus baarsii type strain (2st14).</title>
        <authorList>
            <person name="Sun H."/>
            <person name="Spring S."/>
            <person name="Lapidus A."/>
            <person name="Davenport K."/>
            <person name="Del Rio T.G."/>
            <person name="Tice H."/>
            <person name="Nolan M."/>
            <person name="Copeland A."/>
            <person name="Cheng J.F."/>
            <person name="Lucas S."/>
            <person name="Tapia R."/>
            <person name="Goodwin L."/>
            <person name="Pitluck S."/>
            <person name="Ivanova N."/>
            <person name="Pagani I."/>
            <person name="Mavromatis K."/>
            <person name="Ovchinnikova G."/>
            <person name="Pati A."/>
            <person name="Chen A."/>
            <person name="Palaniappan K."/>
            <person name="Hauser L."/>
            <person name="Chang Y.J."/>
            <person name="Jeffries C.D."/>
            <person name="Detter J.C."/>
            <person name="Han C."/>
            <person name="Rohde M."/>
            <person name="Brambilla E."/>
            <person name="Goker M."/>
            <person name="Woyke T."/>
            <person name="Bristow J."/>
            <person name="Eisen J.A."/>
            <person name="Markowitz V."/>
            <person name="Hugenholtz P."/>
            <person name="Kyrpides N.C."/>
            <person name="Klenk H.P."/>
            <person name="Land M."/>
        </authorList>
    </citation>
    <scope>NUCLEOTIDE SEQUENCE [LARGE SCALE GENOMIC DNA]</scope>
    <source>
        <strain evidence="8">ATCC 33931 / DSM 2075 / LMG 7858 / VKM B-1802 / 2st14</strain>
    </source>
</reference>
<feature type="transmembrane region" description="Helical" evidence="6">
    <location>
        <begin position="150"/>
        <end position="169"/>
    </location>
</feature>
<protein>
    <submittedName>
        <fullName evidence="7">Inner-membrane translocator</fullName>
    </submittedName>
</protein>
<keyword evidence="5 6" id="KW-0472">Membrane</keyword>
<dbReference type="InterPro" id="IPR043428">
    <property type="entry name" value="LivM-like"/>
</dbReference>
<dbReference type="CDD" id="cd06581">
    <property type="entry name" value="TM_PBP1_LivM_like"/>
    <property type="match status" value="1"/>
</dbReference>
<comment type="subcellular location">
    <subcellularLocation>
        <location evidence="1">Cell membrane</location>
        <topology evidence="1">Multi-pass membrane protein</topology>
    </subcellularLocation>
</comment>
<evidence type="ECO:0000256" key="6">
    <source>
        <dbReference type="SAM" id="Phobius"/>
    </source>
</evidence>
<feature type="transmembrane region" description="Helical" evidence="6">
    <location>
        <begin position="272"/>
        <end position="293"/>
    </location>
</feature>
<gene>
    <name evidence="7" type="ordered locus">Deba_2058</name>
</gene>
<name>E1QIA6_DESB2</name>
<dbReference type="OrthoDB" id="9780757at2"/>
<keyword evidence="4 6" id="KW-1133">Transmembrane helix</keyword>
<feature type="transmembrane region" description="Helical" evidence="6">
    <location>
        <begin position="84"/>
        <end position="103"/>
    </location>
</feature>
<evidence type="ECO:0000313" key="8">
    <source>
        <dbReference type="Proteomes" id="UP000009047"/>
    </source>
</evidence>
<evidence type="ECO:0000256" key="5">
    <source>
        <dbReference type="ARBA" id="ARBA00023136"/>
    </source>
</evidence>
<dbReference type="GO" id="GO:0015658">
    <property type="term" value="F:branched-chain amino acid transmembrane transporter activity"/>
    <property type="evidence" value="ECO:0007669"/>
    <property type="project" value="InterPro"/>
</dbReference>
<dbReference type="KEGG" id="dbr:Deba_2058"/>
<dbReference type="PANTHER" id="PTHR30482">
    <property type="entry name" value="HIGH-AFFINITY BRANCHED-CHAIN AMINO ACID TRANSPORT SYSTEM PERMEASE"/>
    <property type="match status" value="1"/>
</dbReference>
<dbReference type="PANTHER" id="PTHR30482:SF10">
    <property type="entry name" value="HIGH-AFFINITY BRANCHED-CHAIN AMINO ACID TRANSPORT PROTEIN BRAE"/>
    <property type="match status" value="1"/>
</dbReference>
<proteinExistence type="predicted"/>
<accession>E1QIA6</accession>
<dbReference type="RefSeq" id="WP_013258864.1">
    <property type="nucleotide sequence ID" value="NC_014365.1"/>
</dbReference>
<feature type="transmembrane region" description="Helical" evidence="6">
    <location>
        <begin position="189"/>
        <end position="211"/>
    </location>
</feature>